<dbReference type="InterPro" id="IPR036388">
    <property type="entry name" value="WH-like_DNA-bd_sf"/>
</dbReference>
<organism evidence="2 3">
    <name type="scientific">Caldanaerovirga acetigignens</name>
    <dbReference type="NCBI Taxonomy" id="447595"/>
    <lineage>
        <taxon>Bacteria</taxon>
        <taxon>Bacillati</taxon>
        <taxon>Bacillota</taxon>
        <taxon>Clostridia</taxon>
        <taxon>Thermosediminibacterales</taxon>
        <taxon>Thermosediminibacteraceae</taxon>
        <taxon>Caldanaerovirga</taxon>
    </lineage>
</organism>
<protein>
    <submittedName>
        <fullName evidence="2">Sigma-70, region 4</fullName>
    </submittedName>
</protein>
<reference evidence="3" key="1">
    <citation type="submission" date="2016-11" db="EMBL/GenBank/DDBJ databases">
        <authorList>
            <person name="Varghese N."/>
            <person name="Submissions S."/>
        </authorList>
    </citation>
    <scope>NUCLEOTIDE SEQUENCE [LARGE SCALE GENOMIC DNA]</scope>
    <source>
        <strain evidence="3">DSM 18802</strain>
    </source>
</reference>
<keyword evidence="3" id="KW-1185">Reference proteome</keyword>
<dbReference type="RefSeq" id="WP_073258271.1">
    <property type="nucleotide sequence ID" value="NZ_FRCR01000016.1"/>
</dbReference>
<dbReference type="SUPFAM" id="SSF88659">
    <property type="entry name" value="Sigma3 and sigma4 domains of RNA polymerase sigma factors"/>
    <property type="match status" value="1"/>
</dbReference>
<dbReference type="OrthoDB" id="2471618at2"/>
<accession>A0A1M7M0L9</accession>
<evidence type="ECO:0000313" key="2">
    <source>
        <dbReference type="EMBL" id="SHM84170.1"/>
    </source>
</evidence>
<name>A0A1M7M0L9_9FIRM</name>
<dbReference type="Gene3D" id="1.10.10.10">
    <property type="entry name" value="Winged helix-like DNA-binding domain superfamily/Winged helix DNA-binding domain"/>
    <property type="match status" value="1"/>
</dbReference>
<dbReference type="InterPro" id="IPR013249">
    <property type="entry name" value="RNA_pol_sigma70_r4_t2"/>
</dbReference>
<dbReference type="Proteomes" id="UP000184375">
    <property type="component" value="Unassembled WGS sequence"/>
</dbReference>
<proteinExistence type="predicted"/>
<gene>
    <name evidence="2" type="ORF">SAMN05660826_02133</name>
</gene>
<dbReference type="EMBL" id="FRCR01000016">
    <property type="protein sequence ID" value="SHM84170.1"/>
    <property type="molecule type" value="Genomic_DNA"/>
</dbReference>
<feature type="domain" description="RNA polymerase sigma factor 70 region 4 type 2" evidence="1">
    <location>
        <begin position="37"/>
        <end position="85"/>
    </location>
</feature>
<dbReference type="AlphaFoldDB" id="A0A1M7M0L9"/>
<evidence type="ECO:0000259" key="1">
    <source>
        <dbReference type="Pfam" id="PF08281"/>
    </source>
</evidence>
<dbReference type="GO" id="GO:0016987">
    <property type="term" value="F:sigma factor activity"/>
    <property type="evidence" value="ECO:0007669"/>
    <property type="project" value="InterPro"/>
</dbReference>
<dbReference type="STRING" id="447595.SAMN05660826_02133"/>
<sequence>MILNSPVNDDNEEDIIDRMEDENIDVAGTVSSNLFVEEFLSSLAEKRRAVIEYQVLQGYTETETAIKLRISQQAVNRLKSRALQKNETGFREQGLL</sequence>
<evidence type="ECO:0000313" key="3">
    <source>
        <dbReference type="Proteomes" id="UP000184375"/>
    </source>
</evidence>
<dbReference type="Pfam" id="PF08281">
    <property type="entry name" value="Sigma70_r4_2"/>
    <property type="match status" value="1"/>
</dbReference>
<dbReference type="InterPro" id="IPR013324">
    <property type="entry name" value="RNA_pol_sigma_r3/r4-like"/>
</dbReference>
<dbReference type="GO" id="GO:0003677">
    <property type="term" value="F:DNA binding"/>
    <property type="evidence" value="ECO:0007669"/>
    <property type="project" value="InterPro"/>
</dbReference>
<dbReference type="GO" id="GO:0006352">
    <property type="term" value="P:DNA-templated transcription initiation"/>
    <property type="evidence" value="ECO:0007669"/>
    <property type="project" value="InterPro"/>
</dbReference>